<gene>
    <name evidence="1" type="ORF">CGI_10004068</name>
</gene>
<reference evidence="1" key="1">
    <citation type="journal article" date="2012" name="Nature">
        <title>The oyster genome reveals stress adaptation and complexity of shell formation.</title>
        <authorList>
            <person name="Zhang G."/>
            <person name="Fang X."/>
            <person name="Guo X."/>
            <person name="Li L."/>
            <person name="Luo R."/>
            <person name="Xu F."/>
            <person name="Yang P."/>
            <person name="Zhang L."/>
            <person name="Wang X."/>
            <person name="Qi H."/>
            <person name="Xiong Z."/>
            <person name="Que H."/>
            <person name="Xie Y."/>
            <person name="Holland P.W."/>
            <person name="Paps J."/>
            <person name="Zhu Y."/>
            <person name="Wu F."/>
            <person name="Chen Y."/>
            <person name="Wang J."/>
            <person name="Peng C."/>
            <person name="Meng J."/>
            <person name="Yang L."/>
            <person name="Liu J."/>
            <person name="Wen B."/>
            <person name="Zhang N."/>
            <person name="Huang Z."/>
            <person name="Zhu Q."/>
            <person name="Feng Y."/>
            <person name="Mount A."/>
            <person name="Hedgecock D."/>
            <person name="Xu Z."/>
            <person name="Liu Y."/>
            <person name="Domazet-Loso T."/>
            <person name="Du Y."/>
            <person name="Sun X."/>
            <person name="Zhang S."/>
            <person name="Liu B."/>
            <person name="Cheng P."/>
            <person name="Jiang X."/>
            <person name="Li J."/>
            <person name="Fan D."/>
            <person name="Wang W."/>
            <person name="Fu W."/>
            <person name="Wang T."/>
            <person name="Wang B."/>
            <person name="Zhang J."/>
            <person name="Peng Z."/>
            <person name="Li Y."/>
            <person name="Li N."/>
            <person name="Wang J."/>
            <person name="Chen M."/>
            <person name="He Y."/>
            <person name="Tan F."/>
            <person name="Song X."/>
            <person name="Zheng Q."/>
            <person name="Huang R."/>
            <person name="Yang H."/>
            <person name="Du X."/>
            <person name="Chen L."/>
            <person name="Yang M."/>
            <person name="Gaffney P.M."/>
            <person name="Wang S."/>
            <person name="Luo L."/>
            <person name="She Z."/>
            <person name="Ming Y."/>
            <person name="Huang W."/>
            <person name="Zhang S."/>
            <person name="Huang B."/>
            <person name="Zhang Y."/>
            <person name="Qu T."/>
            <person name="Ni P."/>
            <person name="Miao G."/>
            <person name="Wang J."/>
            <person name="Wang Q."/>
            <person name="Steinberg C.E."/>
            <person name="Wang H."/>
            <person name="Li N."/>
            <person name="Qian L."/>
            <person name="Zhang G."/>
            <person name="Li Y."/>
            <person name="Yang H."/>
            <person name="Liu X."/>
            <person name="Wang J."/>
            <person name="Yin Y."/>
            <person name="Wang J."/>
        </authorList>
    </citation>
    <scope>NUCLEOTIDE SEQUENCE [LARGE SCALE GENOMIC DNA]</scope>
    <source>
        <strain evidence="1">05x7-T-G4-1.051#20</strain>
    </source>
</reference>
<evidence type="ECO:0000313" key="1">
    <source>
        <dbReference type="EMBL" id="EKC21336.1"/>
    </source>
</evidence>
<accession>K1QI63</accession>
<organism evidence="1">
    <name type="scientific">Magallana gigas</name>
    <name type="common">Pacific oyster</name>
    <name type="synonym">Crassostrea gigas</name>
    <dbReference type="NCBI Taxonomy" id="29159"/>
    <lineage>
        <taxon>Eukaryota</taxon>
        <taxon>Metazoa</taxon>
        <taxon>Spiralia</taxon>
        <taxon>Lophotrochozoa</taxon>
        <taxon>Mollusca</taxon>
        <taxon>Bivalvia</taxon>
        <taxon>Autobranchia</taxon>
        <taxon>Pteriomorphia</taxon>
        <taxon>Ostreida</taxon>
        <taxon>Ostreoidea</taxon>
        <taxon>Ostreidae</taxon>
        <taxon>Magallana</taxon>
    </lineage>
</organism>
<dbReference type="EMBL" id="JH816825">
    <property type="protein sequence ID" value="EKC21336.1"/>
    <property type="molecule type" value="Genomic_DNA"/>
</dbReference>
<proteinExistence type="predicted"/>
<dbReference type="AlphaFoldDB" id="K1QI63"/>
<dbReference type="HOGENOM" id="CLU_2199486_0_0_1"/>
<protein>
    <submittedName>
        <fullName evidence="1">Uncharacterized protein</fullName>
    </submittedName>
</protein>
<dbReference type="InParanoid" id="K1QI63"/>
<sequence length="108" mass="12104">MHSDLLGRGESRPPNTHSGDLIGASLWLQNPDIQIIRLIIQKGYHKYLNENLLTRIDNNTFAGLSGLESLFDVFFRWREVSILVTSNIKVVLELVLATSLDLGLMGGR</sequence>
<name>K1QI63_MAGGI</name>